<comment type="caution">
    <text evidence="1">The sequence shown here is derived from an EMBL/GenBank/DDBJ whole genome shotgun (WGS) entry which is preliminary data.</text>
</comment>
<name>A0AAD6WLV8_9AGAR</name>
<dbReference type="Proteomes" id="UP001218188">
    <property type="component" value="Unassembled WGS sequence"/>
</dbReference>
<proteinExistence type="predicted"/>
<dbReference type="EMBL" id="JARJCM010000420">
    <property type="protein sequence ID" value="KAJ7017285.1"/>
    <property type="molecule type" value="Genomic_DNA"/>
</dbReference>
<organism evidence="1 2">
    <name type="scientific">Mycena alexandri</name>
    <dbReference type="NCBI Taxonomy" id="1745969"/>
    <lineage>
        <taxon>Eukaryota</taxon>
        <taxon>Fungi</taxon>
        <taxon>Dikarya</taxon>
        <taxon>Basidiomycota</taxon>
        <taxon>Agaricomycotina</taxon>
        <taxon>Agaricomycetes</taxon>
        <taxon>Agaricomycetidae</taxon>
        <taxon>Agaricales</taxon>
        <taxon>Marasmiineae</taxon>
        <taxon>Mycenaceae</taxon>
        <taxon>Mycena</taxon>
    </lineage>
</organism>
<evidence type="ECO:0000313" key="1">
    <source>
        <dbReference type="EMBL" id="KAJ7017285.1"/>
    </source>
</evidence>
<sequence>MVGMNSGSLNFLELGLLGRGSLLFLGSTRCIFSGVSHGNAMELVMNRNRQKKTRVGNPKEQAKGTLVDFHVERIAGLTELIREANASQGRLKAHGEVENRIWCGRARLGANERAVVDQVTALAKRCLGVTVVTLVILGRKRLHDLQVPQGKLYYGYTSKATQIQNENKMAGGFASSFFLRKNRQGAKNHFIPLGSKRFPVQSFTKREVRIGSVKSSATRHLDRGTGLMTSGIAHHHTNIGHHVGHARRGDAARDGASGDPRSPIYPRFIGYFFCDFWTAGSGGAPTSAIMSGARGGAARRVMALRVIRGSTPTLAITSGARGGAGRRVVALWVVRGHPFTPDLLVISSWILEHTLLRRTSGGGRAAGGDAAATGAVMSAVMTALMGLMSAWRTPPHSAKIPKEVKKNVCQYSVNTWCIRGSQSRRLTPD</sequence>
<keyword evidence="2" id="KW-1185">Reference proteome</keyword>
<protein>
    <submittedName>
        <fullName evidence="1">Uncharacterized protein</fullName>
    </submittedName>
</protein>
<accession>A0AAD6WLV8</accession>
<dbReference type="AlphaFoldDB" id="A0AAD6WLV8"/>
<reference evidence="1" key="1">
    <citation type="submission" date="2023-03" db="EMBL/GenBank/DDBJ databases">
        <title>Massive genome expansion in bonnet fungi (Mycena s.s.) driven by repeated elements and novel gene families across ecological guilds.</title>
        <authorList>
            <consortium name="Lawrence Berkeley National Laboratory"/>
            <person name="Harder C.B."/>
            <person name="Miyauchi S."/>
            <person name="Viragh M."/>
            <person name="Kuo A."/>
            <person name="Thoen E."/>
            <person name="Andreopoulos B."/>
            <person name="Lu D."/>
            <person name="Skrede I."/>
            <person name="Drula E."/>
            <person name="Henrissat B."/>
            <person name="Morin E."/>
            <person name="Kohler A."/>
            <person name="Barry K."/>
            <person name="LaButti K."/>
            <person name="Morin E."/>
            <person name="Salamov A."/>
            <person name="Lipzen A."/>
            <person name="Mereny Z."/>
            <person name="Hegedus B."/>
            <person name="Baldrian P."/>
            <person name="Stursova M."/>
            <person name="Weitz H."/>
            <person name="Taylor A."/>
            <person name="Grigoriev I.V."/>
            <person name="Nagy L.G."/>
            <person name="Martin F."/>
            <person name="Kauserud H."/>
        </authorList>
    </citation>
    <scope>NUCLEOTIDE SEQUENCE</scope>
    <source>
        <strain evidence="1">CBHHK200</strain>
    </source>
</reference>
<evidence type="ECO:0000313" key="2">
    <source>
        <dbReference type="Proteomes" id="UP001218188"/>
    </source>
</evidence>
<gene>
    <name evidence="1" type="ORF">C8F04DRAFT_1200779</name>
</gene>